<name>A0A8X7VUU1_BRACI</name>
<feature type="transmembrane region" description="Helical" evidence="7">
    <location>
        <begin position="96"/>
        <end position="112"/>
    </location>
</feature>
<keyword evidence="10" id="KW-1185">Reference proteome</keyword>
<evidence type="ECO:0000256" key="7">
    <source>
        <dbReference type="RuleBase" id="RU363107"/>
    </source>
</evidence>
<evidence type="ECO:0000256" key="3">
    <source>
        <dbReference type="ARBA" id="ARBA00006483"/>
    </source>
</evidence>
<comment type="caution">
    <text evidence="9">The sequence shown here is derived from an EMBL/GenBank/DDBJ whole genome shotgun (WGS) entry which is preliminary data.</text>
</comment>
<feature type="transmembrane region" description="Helical" evidence="7">
    <location>
        <begin position="133"/>
        <end position="149"/>
    </location>
</feature>
<reference evidence="9 10" key="1">
    <citation type="submission" date="2020-02" db="EMBL/GenBank/DDBJ databases">
        <authorList>
            <person name="Ma Q."/>
            <person name="Huang Y."/>
            <person name="Song X."/>
            <person name="Pei D."/>
        </authorList>
    </citation>
    <scope>NUCLEOTIDE SEQUENCE [LARGE SCALE GENOMIC DNA]</scope>
    <source>
        <strain evidence="9">Sxm20200214</strain>
        <tissue evidence="9">Leaf</tissue>
    </source>
</reference>
<keyword evidence="7" id="KW-0813">Transport</keyword>
<keyword evidence="5 7" id="KW-1133">Transmembrane helix</keyword>
<evidence type="ECO:0000256" key="1">
    <source>
        <dbReference type="ARBA" id="ARBA00002501"/>
    </source>
</evidence>
<accession>A0A8X7VUU1</accession>
<gene>
    <name evidence="9" type="ORF">Bca52824_020983</name>
</gene>
<evidence type="ECO:0000256" key="2">
    <source>
        <dbReference type="ARBA" id="ARBA00004127"/>
    </source>
</evidence>
<dbReference type="PANTHER" id="PTHR19317:SF73">
    <property type="entry name" value="PRA1 FAMILY PROTEIN"/>
    <property type="match status" value="1"/>
</dbReference>
<protein>
    <recommendedName>
        <fullName evidence="7">PRA1 family protein</fullName>
    </recommendedName>
</protein>
<evidence type="ECO:0000256" key="6">
    <source>
        <dbReference type="ARBA" id="ARBA00023136"/>
    </source>
</evidence>
<organism evidence="9 10">
    <name type="scientific">Brassica carinata</name>
    <name type="common">Ethiopian mustard</name>
    <name type="synonym">Abyssinian cabbage</name>
    <dbReference type="NCBI Taxonomy" id="52824"/>
    <lineage>
        <taxon>Eukaryota</taxon>
        <taxon>Viridiplantae</taxon>
        <taxon>Streptophyta</taxon>
        <taxon>Embryophyta</taxon>
        <taxon>Tracheophyta</taxon>
        <taxon>Spermatophyta</taxon>
        <taxon>Magnoliopsida</taxon>
        <taxon>eudicotyledons</taxon>
        <taxon>Gunneridae</taxon>
        <taxon>Pentapetalae</taxon>
        <taxon>rosids</taxon>
        <taxon>malvids</taxon>
        <taxon>Brassicales</taxon>
        <taxon>Brassicaceae</taxon>
        <taxon>Brassiceae</taxon>
        <taxon>Brassica</taxon>
    </lineage>
</organism>
<evidence type="ECO:0000313" key="10">
    <source>
        <dbReference type="Proteomes" id="UP000886595"/>
    </source>
</evidence>
<dbReference type="PANTHER" id="PTHR19317">
    <property type="entry name" value="PRENYLATED RAB ACCEPTOR 1-RELATED"/>
    <property type="match status" value="1"/>
</dbReference>
<evidence type="ECO:0000256" key="5">
    <source>
        <dbReference type="ARBA" id="ARBA00022989"/>
    </source>
</evidence>
<dbReference type="EMBL" id="JAAMPC010000004">
    <property type="protein sequence ID" value="KAG2317861.1"/>
    <property type="molecule type" value="Genomic_DNA"/>
</dbReference>
<feature type="region of interest" description="Disordered" evidence="8">
    <location>
        <begin position="1"/>
        <end position="28"/>
    </location>
</feature>
<dbReference type="OrthoDB" id="63113at2759"/>
<sequence length="213" mass="24502">MTNYGAIPTSSHTSPSPAVDGESLSSDDQCTTCTMPRRPWGVMFDFHSMGLPRSFSDASSRFKTNYNYFRTNYGFFVFPIIWIDIFVSLIKHPVSLVAFTVLVFIYIFLYCLQDNYEPVQLFCCRISDRMIRIVKSCLMFSTIALLVVTNANVIFGWPLWIVYVLILIHAVVRKTEDLFVLDEESATMNETYGNPLGYHVMYALFNLLYLSFC</sequence>
<dbReference type="GO" id="GO:0005794">
    <property type="term" value="C:Golgi apparatus"/>
    <property type="evidence" value="ECO:0007669"/>
    <property type="project" value="TreeGrafter"/>
</dbReference>
<dbReference type="Pfam" id="PF03208">
    <property type="entry name" value="PRA1"/>
    <property type="match status" value="1"/>
</dbReference>
<evidence type="ECO:0000256" key="8">
    <source>
        <dbReference type="SAM" id="MobiDB-lite"/>
    </source>
</evidence>
<dbReference type="AlphaFoldDB" id="A0A8X7VUU1"/>
<keyword evidence="6 7" id="KW-0472">Membrane</keyword>
<dbReference type="InterPro" id="IPR004895">
    <property type="entry name" value="Prenylated_rab_accept_PRA1"/>
</dbReference>
<dbReference type="GO" id="GO:0005783">
    <property type="term" value="C:endoplasmic reticulum"/>
    <property type="evidence" value="ECO:0007669"/>
    <property type="project" value="TreeGrafter"/>
</dbReference>
<comment type="similarity">
    <text evidence="3 7">Belongs to the PRA1 family.</text>
</comment>
<feature type="compositionally biased region" description="Polar residues" evidence="8">
    <location>
        <begin position="1"/>
        <end position="16"/>
    </location>
</feature>
<evidence type="ECO:0000256" key="4">
    <source>
        <dbReference type="ARBA" id="ARBA00022692"/>
    </source>
</evidence>
<feature type="transmembrane region" description="Helical" evidence="7">
    <location>
        <begin position="71"/>
        <end position="90"/>
    </location>
</feature>
<comment type="subcellular location">
    <subcellularLocation>
        <location evidence="2">Endomembrane system</location>
        <topology evidence="2">Multi-pass membrane protein</topology>
    </subcellularLocation>
    <subcellularLocation>
        <location evidence="7">Membrane</location>
        <topology evidence="7">Multi-pass membrane protein</topology>
    </subcellularLocation>
</comment>
<comment type="function">
    <text evidence="1 7">May be involved in both secretory and endocytic intracellular trafficking in the endosomal/prevacuolar compartments.</text>
</comment>
<dbReference type="GO" id="GO:0016192">
    <property type="term" value="P:vesicle-mediated transport"/>
    <property type="evidence" value="ECO:0007669"/>
    <property type="project" value="TreeGrafter"/>
</dbReference>
<dbReference type="Proteomes" id="UP000886595">
    <property type="component" value="Unassembled WGS sequence"/>
</dbReference>
<keyword evidence="4 7" id="KW-0812">Transmembrane</keyword>
<evidence type="ECO:0000313" key="9">
    <source>
        <dbReference type="EMBL" id="KAG2317861.1"/>
    </source>
</evidence>
<dbReference type="GO" id="GO:0016020">
    <property type="term" value="C:membrane"/>
    <property type="evidence" value="ECO:0007669"/>
    <property type="project" value="UniProtKB-SubCell"/>
</dbReference>
<proteinExistence type="inferred from homology"/>